<gene>
    <name evidence="2" type="ORF">BLNAU_6840</name>
</gene>
<feature type="compositionally biased region" description="Basic and acidic residues" evidence="1">
    <location>
        <begin position="127"/>
        <end position="139"/>
    </location>
</feature>
<evidence type="ECO:0000313" key="2">
    <source>
        <dbReference type="EMBL" id="KAK2958136.1"/>
    </source>
</evidence>
<reference evidence="2 3" key="1">
    <citation type="journal article" date="2022" name="bioRxiv">
        <title>Genomics of Preaxostyla Flagellates Illuminates Evolutionary Transitions and the Path Towards Mitochondrial Loss.</title>
        <authorList>
            <person name="Novak L.V.F."/>
            <person name="Treitli S.C."/>
            <person name="Pyrih J."/>
            <person name="Halakuc P."/>
            <person name="Pipaliya S.V."/>
            <person name="Vacek V."/>
            <person name="Brzon O."/>
            <person name="Soukal P."/>
            <person name="Eme L."/>
            <person name="Dacks J.B."/>
            <person name="Karnkowska A."/>
            <person name="Elias M."/>
            <person name="Hampl V."/>
        </authorList>
    </citation>
    <scope>NUCLEOTIDE SEQUENCE [LARGE SCALE GENOMIC DNA]</scope>
    <source>
        <strain evidence="2">NAU3</strain>
        <tissue evidence="2">Gut</tissue>
    </source>
</reference>
<keyword evidence="3" id="KW-1185">Reference proteome</keyword>
<accession>A0ABQ9Y315</accession>
<name>A0ABQ9Y315_9EUKA</name>
<organism evidence="2 3">
    <name type="scientific">Blattamonas nauphoetae</name>
    <dbReference type="NCBI Taxonomy" id="2049346"/>
    <lineage>
        <taxon>Eukaryota</taxon>
        <taxon>Metamonada</taxon>
        <taxon>Preaxostyla</taxon>
        <taxon>Oxymonadida</taxon>
        <taxon>Blattamonas</taxon>
    </lineage>
</organism>
<evidence type="ECO:0000313" key="3">
    <source>
        <dbReference type="Proteomes" id="UP001281761"/>
    </source>
</evidence>
<dbReference type="Proteomes" id="UP001281761">
    <property type="component" value="Unassembled WGS sequence"/>
</dbReference>
<evidence type="ECO:0000256" key="1">
    <source>
        <dbReference type="SAM" id="MobiDB-lite"/>
    </source>
</evidence>
<feature type="region of interest" description="Disordered" evidence="1">
    <location>
        <begin position="123"/>
        <end position="145"/>
    </location>
</feature>
<protein>
    <submittedName>
        <fullName evidence="2">Uncharacterized protein</fullName>
    </submittedName>
</protein>
<comment type="caution">
    <text evidence="2">The sequence shown here is derived from an EMBL/GenBank/DDBJ whole genome shotgun (WGS) entry which is preliminary data.</text>
</comment>
<dbReference type="EMBL" id="JARBJD010000040">
    <property type="protein sequence ID" value="KAK2958136.1"/>
    <property type="molecule type" value="Genomic_DNA"/>
</dbReference>
<sequence length="145" mass="16197">MSSQAKPPITTGTFNFGRARSIRMLTAFPLLPSPSNHPRRRLMEKLSCHLSAQHPHTDAGIGDTEWRSLVPVCFYSSRGIFIPNLMFQSIESKMMVIPNHPSLHPHKLPVIVSIHPSIDPLLSTSEQGERARVATKESESEANFE</sequence>
<proteinExistence type="predicted"/>